<evidence type="ECO:0000256" key="6">
    <source>
        <dbReference type="SAM" id="Coils"/>
    </source>
</evidence>
<dbReference type="EMBL" id="JRYR02000001">
    <property type="protein sequence ID" value="OHX68404.1"/>
    <property type="molecule type" value="Genomic_DNA"/>
</dbReference>
<dbReference type="PANTHER" id="PTHR33841:SF1">
    <property type="entry name" value="DNA METHYLTRANSFERASE A"/>
    <property type="match status" value="1"/>
</dbReference>
<dbReference type="GO" id="GO:0006304">
    <property type="term" value="P:DNA modification"/>
    <property type="evidence" value="ECO:0007669"/>
    <property type="project" value="InterPro"/>
</dbReference>
<dbReference type="PROSITE" id="PS00092">
    <property type="entry name" value="N6_MTASE"/>
    <property type="match status" value="1"/>
</dbReference>
<dbReference type="SUPFAM" id="SSF53335">
    <property type="entry name" value="S-adenosyl-L-methionine-dependent methyltransferases"/>
    <property type="match status" value="1"/>
</dbReference>
<keyword evidence="4" id="KW-0949">S-adenosyl-L-methionine</keyword>
<comment type="catalytic activity">
    <reaction evidence="5">
        <text>a 2'-deoxyadenosine in DNA + S-adenosyl-L-methionine = an N(6)-methyl-2'-deoxyadenosine in DNA + S-adenosyl-L-homocysteine + H(+)</text>
        <dbReference type="Rhea" id="RHEA:15197"/>
        <dbReference type="Rhea" id="RHEA-COMP:12418"/>
        <dbReference type="Rhea" id="RHEA-COMP:12419"/>
        <dbReference type="ChEBI" id="CHEBI:15378"/>
        <dbReference type="ChEBI" id="CHEBI:57856"/>
        <dbReference type="ChEBI" id="CHEBI:59789"/>
        <dbReference type="ChEBI" id="CHEBI:90615"/>
        <dbReference type="ChEBI" id="CHEBI:90616"/>
        <dbReference type="EC" id="2.1.1.72"/>
    </reaction>
</comment>
<proteinExistence type="predicted"/>
<protein>
    <recommendedName>
        <fullName evidence="1">site-specific DNA-methyltransferase (adenine-specific)</fullName>
        <ecNumber evidence="1">2.1.1.72</ecNumber>
    </recommendedName>
</protein>
<evidence type="ECO:0000256" key="5">
    <source>
        <dbReference type="ARBA" id="ARBA00047942"/>
    </source>
</evidence>
<dbReference type="STRING" id="915059.NH26_01575"/>
<dbReference type="Proteomes" id="UP000179797">
    <property type="component" value="Unassembled WGS sequence"/>
</dbReference>
<keyword evidence="3" id="KW-0808">Transferase</keyword>
<dbReference type="InterPro" id="IPR002052">
    <property type="entry name" value="DNA_methylase_N6_adenine_CS"/>
</dbReference>
<gene>
    <name evidence="8" type="ORF">NH26_01575</name>
</gene>
<dbReference type="Gene3D" id="3.40.50.150">
    <property type="entry name" value="Vaccinia Virus protein VP39"/>
    <property type="match status" value="2"/>
</dbReference>
<dbReference type="Pfam" id="PF07669">
    <property type="entry name" value="Eco57I"/>
    <property type="match status" value="1"/>
</dbReference>
<evidence type="ECO:0000259" key="7">
    <source>
        <dbReference type="Pfam" id="PF07669"/>
    </source>
</evidence>
<dbReference type="EC" id="2.1.1.72" evidence="1"/>
<feature type="coiled-coil region" evidence="6">
    <location>
        <begin position="29"/>
        <end position="56"/>
    </location>
</feature>
<accession>A0A1S1Z535</accession>
<keyword evidence="2" id="KW-0489">Methyltransferase</keyword>
<evidence type="ECO:0000256" key="1">
    <source>
        <dbReference type="ARBA" id="ARBA00011900"/>
    </source>
</evidence>
<comment type="caution">
    <text evidence="8">The sequence shown here is derived from an EMBL/GenBank/DDBJ whole genome shotgun (WGS) entry which is preliminary data.</text>
</comment>
<dbReference type="OrthoDB" id="32195at2"/>
<feature type="domain" description="Type II methyltransferase M.TaqI-like" evidence="7">
    <location>
        <begin position="678"/>
        <end position="1032"/>
    </location>
</feature>
<reference evidence="8 9" key="1">
    <citation type="journal article" date="2012" name="Int. J. Syst. Evol. Microbiol.">
        <title>Flammeovirga pacifica sp. nov., isolated from deep-sea sediment.</title>
        <authorList>
            <person name="Xu H."/>
            <person name="Fu Y."/>
            <person name="Yang N."/>
            <person name="Ding Z."/>
            <person name="Lai Q."/>
            <person name="Zeng R."/>
        </authorList>
    </citation>
    <scope>NUCLEOTIDE SEQUENCE [LARGE SCALE GENOMIC DNA]</scope>
    <source>
        <strain evidence="9">DSM 24597 / LMG 26175 / WPAGA1</strain>
    </source>
</reference>
<evidence type="ECO:0000256" key="3">
    <source>
        <dbReference type="ARBA" id="ARBA00022679"/>
    </source>
</evidence>
<keyword evidence="6" id="KW-0175">Coiled coil</keyword>
<name>A0A1S1Z535_FLAPC</name>
<dbReference type="GO" id="GO:0003676">
    <property type="term" value="F:nucleic acid binding"/>
    <property type="evidence" value="ECO:0007669"/>
    <property type="project" value="InterPro"/>
</dbReference>
<evidence type="ECO:0000313" key="8">
    <source>
        <dbReference type="EMBL" id="OHX68404.1"/>
    </source>
</evidence>
<dbReference type="InterPro" id="IPR011639">
    <property type="entry name" value="MethylTrfase_TaqI-like_dom"/>
</dbReference>
<organism evidence="8 9">
    <name type="scientific">Flammeovirga pacifica</name>
    <dbReference type="NCBI Taxonomy" id="915059"/>
    <lineage>
        <taxon>Bacteria</taxon>
        <taxon>Pseudomonadati</taxon>
        <taxon>Bacteroidota</taxon>
        <taxon>Cytophagia</taxon>
        <taxon>Cytophagales</taxon>
        <taxon>Flammeovirgaceae</taxon>
        <taxon>Flammeovirga</taxon>
    </lineage>
</organism>
<dbReference type="GO" id="GO:0032259">
    <property type="term" value="P:methylation"/>
    <property type="evidence" value="ECO:0007669"/>
    <property type="project" value="UniProtKB-KW"/>
</dbReference>
<sequence>MLKFIHNHGDFFTSNYFDDNLISKVKAKSGYAEEDLKELQKKVGRLKEDYFNFKKEYIGLRRPKDKINATHTFHTKLLKALGYEAEPKDYNELFLLNDDQGIPVRHKLYRADHPHLFVMEMQAMVQEGDVPPKGLFEQKYVDEDPVNDQVKLEFNQRSQRYTASQWENVFTVPEDIDISPAIINQAIGELFLLDQKERPQYVLLLAGNQVFLMRDDKWGRGSYLQFDLEMLFDEATNNKGYYALLYFMISKEKLAPDADVILMDQLDEESHKSAYAVTKDLKEGVIKAVEGLANEAVYYLSKNTSSAHDFNHGSQDVDAYHGSPRINSWADDGNTNVSLNADDLKNDCLTVVYRLLFIFFAESRPELGILPMDDEVYKKGYSLDMLRDLEQTPLNTDAHRNGYFFHDSIAQLFALLKGGYRKEDAINKTGNNRSFSMKPLDSPMFDDGHFKVLEGVRFRNYVWQEIIQQLSLSQKQKGKQRGRISYANLGVNQLGSVYESLLAFRGFFAEEEMIEVHRAKKAKETSEKVVREDGSFLVPRSRRDEFKETEIYQEENGEDKRILQGTFLYRLSGRDRQKSASFYTPEVLTQTTVKYTLKPILERLEQGEIRAKDLLEMKVLEPAMGAAAFHNEVINQLAEVYLETRQKEKRANDDKNWKVPPGNYQDELQKVKAYIATNNVYGMDLNPTAVELGKLSLWLNVIHKGMEPPFFGYRLGAGNATVGAWLRAYKKDDIEFIPVGNTGKKWEKKEWWAKAPRKLSFLKGEGTINRKTGEVYHFLLADKGMLAAADHKELSKRFPEASKKAKEMRLEWLLPARADERQRLERISAKIDALLVEWSEQQKAINRLTASTEKIWGMRESHEEQMALDTTDYEQKERLIQTRDLSNSPYHKIKRVMDYWCALWYWDLKDIEDLPTRTQWLTDIEAILSLTHDLNHGLMTDDISTAHDFNRGLRSKASQRDFEKQVLDQAKKLKAGQLTIGQEHSSLRQERIAEMAQRYHYFHPQLEFVEVFQDRGGFDVIVGNPPWVKLEFEEKGVISEKNPEVLIRKVSAPQVRKLKEGLLAEDPHLAGLFDEELYEYLGGSAFLNALQNFPLLKGQQTNLYKCILENAFGLLAQQGFAGLVHPEGTYDDPKGGKMREEIYQRLKYHFQYKNELSLFAEVDHHMIFGSHVYKGKLDNQIDFESINNLFHPSTIDASFVHSGNGICEGFKVKDDQTGKMSWNVKPHKDRIIQFTEKQLNILAQTFENSSNGKQAKLVSIHSKQIINVLEKLSKFEGKVEDVPFVVSEGWHETNAQDKGWIKRETKFPNLQECELIYSGPHFFVATPFYKTPYEVCKLNSDYDTLNLESTPEDFVPRTNYVPAEDLRQFRSRIKGLENGKEWIDEYKVCFSKMLSIAGERTLQPAIIPPKVSHIFGAISIIFKDEKNIIELSGITASSLFDFFVKTIGAGNLTDNRLRSFPLGIDKKFYPHLALRTLLLNSLTKPYADLWERNYDPTLNSMQWSKTDHRLPNFTNLKQTWEWATPLRTYYARRWALVEIDVITAMALGLTLEELQLIYNVQFPVLQQNEDDTWYDQNGKIIFTCSKGLTGVGMDRKEWEAVKDQQEGTVTHTIEKSEMYKGEEVVYYAPFEKCDRLKDYEVAWGYFEGVFK</sequence>
<evidence type="ECO:0000313" key="9">
    <source>
        <dbReference type="Proteomes" id="UP000179797"/>
    </source>
</evidence>
<dbReference type="InterPro" id="IPR029063">
    <property type="entry name" value="SAM-dependent_MTases_sf"/>
</dbReference>
<evidence type="ECO:0000256" key="4">
    <source>
        <dbReference type="ARBA" id="ARBA00022691"/>
    </source>
</evidence>
<dbReference type="GO" id="GO:0009007">
    <property type="term" value="F:site-specific DNA-methyltransferase (adenine-specific) activity"/>
    <property type="evidence" value="ECO:0007669"/>
    <property type="project" value="UniProtKB-EC"/>
</dbReference>
<dbReference type="InterPro" id="IPR050953">
    <property type="entry name" value="N4_N6_ade-DNA_methylase"/>
</dbReference>
<dbReference type="PANTHER" id="PTHR33841">
    <property type="entry name" value="DNA METHYLTRANSFERASE YEEA-RELATED"/>
    <property type="match status" value="1"/>
</dbReference>
<evidence type="ECO:0000256" key="2">
    <source>
        <dbReference type="ARBA" id="ARBA00022603"/>
    </source>
</evidence>
<keyword evidence="9" id="KW-1185">Reference proteome</keyword>